<reference evidence="3 4" key="1">
    <citation type="journal article" date="2009" name="Mikrobiologiia">
        <title>[Phenanthren biodegradation and interaction of Pseudomonas putida BS3701 and Burkholderia sp.BS3702 in plant rhizosphere].</title>
        <authorList>
            <person name="Ovchinnikova A.A."/>
            <person name="Vetrova A.A."/>
            <person name="Filonov A.E."/>
            <person name="Boronin A.M."/>
        </authorList>
    </citation>
    <scope>NUCLEOTIDE SEQUENCE [LARGE SCALE GENOMIC DNA]</scope>
    <source>
        <strain evidence="3 4">BS3701</strain>
    </source>
</reference>
<dbReference type="InterPro" id="IPR049240">
    <property type="entry name" value="DUF6875"/>
</dbReference>
<gene>
    <name evidence="3" type="ORF">H0H12_22145</name>
</gene>
<proteinExistence type="predicted"/>
<keyword evidence="1" id="KW-0472">Membrane</keyword>
<name>A0A7D5ZYA0_PSEPU</name>
<dbReference type="Proteomes" id="UP000510934">
    <property type="component" value="Chromosome"/>
</dbReference>
<sequence>MTFLWTIQQPPPAEAPEFVIEAYNNIKPYLETFLTGPHPYRNGVMCPFMPKALLSNEIYFSCIEKRRSDQEIISLIENCITFYKARARKTPGAIIILFEPDLDISRLLRIHIEAKPICIKSELMIGALYKDSPAPSLHSNSYFPLRTTTPTLVLRDLTSQDLLFLNPDHYNIKQKIGFLDSFINKFSPHDGKGFTGKQLAQAKALRNAYAKTRMKNTVALVMLSASVALCALLALGIN</sequence>
<evidence type="ECO:0000313" key="3">
    <source>
        <dbReference type="EMBL" id="QLJ13119.1"/>
    </source>
</evidence>
<keyword evidence="1" id="KW-0812">Transmembrane</keyword>
<dbReference type="Pfam" id="PF21780">
    <property type="entry name" value="DUF6875"/>
    <property type="match status" value="1"/>
</dbReference>
<accession>A0A7D5ZYA0</accession>
<evidence type="ECO:0000256" key="1">
    <source>
        <dbReference type="SAM" id="Phobius"/>
    </source>
</evidence>
<evidence type="ECO:0000313" key="4">
    <source>
        <dbReference type="Proteomes" id="UP000510934"/>
    </source>
</evidence>
<feature type="transmembrane region" description="Helical" evidence="1">
    <location>
        <begin position="218"/>
        <end position="237"/>
    </location>
</feature>
<dbReference type="AlphaFoldDB" id="A0A7D5ZYA0"/>
<evidence type="ECO:0000259" key="2">
    <source>
        <dbReference type="Pfam" id="PF21780"/>
    </source>
</evidence>
<protein>
    <recommendedName>
        <fullName evidence="2">DUF6875 domain-containing protein</fullName>
    </recommendedName>
</protein>
<dbReference type="RefSeq" id="WP_180688670.1">
    <property type="nucleotide sequence ID" value="NZ_CP059052.1"/>
</dbReference>
<organism evidence="3 4">
    <name type="scientific">Pseudomonas putida</name>
    <name type="common">Arthrobacter siderocapsulatus</name>
    <dbReference type="NCBI Taxonomy" id="303"/>
    <lineage>
        <taxon>Bacteria</taxon>
        <taxon>Pseudomonadati</taxon>
        <taxon>Pseudomonadota</taxon>
        <taxon>Gammaproteobacteria</taxon>
        <taxon>Pseudomonadales</taxon>
        <taxon>Pseudomonadaceae</taxon>
        <taxon>Pseudomonas</taxon>
    </lineage>
</organism>
<dbReference type="EMBL" id="CP059052">
    <property type="protein sequence ID" value="QLJ13119.1"/>
    <property type="molecule type" value="Genomic_DNA"/>
</dbReference>
<feature type="domain" description="DUF6875" evidence="2">
    <location>
        <begin position="25"/>
        <end position="182"/>
    </location>
</feature>
<keyword evidence="1" id="KW-1133">Transmembrane helix</keyword>